<evidence type="ECO:0000313" key="4">
    <source>
        <dbReference type="Proteomes" id="UP000074914"/>
    </source>
</evidence>
<reference evidence="3 4" key="1">
    <citation type="submission" date="2015-11" db="EMBL/GenBank/DDBJ databases">
        <title>Exploring the genomic traits of fungus-feeding bacterial genus Collimonas.</title>
        <authorList>
            <person name="Song C."/>
            <person name="Schmidt R."/>
            <person name="de Jager V."/>
            <person name="Krzyzanowska D."/>
            <person name="Jongedijk E."/>
            <person name="Cankar K."/>
            <person name="Beekwilder J."/>
            <person name="van Veen A."/>
            <person name="de Boer W."/>
            <person name="van Veen J.A."/>
            <person name="Garbeva P."/>
        </authorList>
    </citation>
    <scope>NUCLEOTIDE SEQUENCE [LARGE SCALE GENOMIC DNA]</scope>
    <source>
        <strain evidence="3 4">Ter291</strain>
    </source>
</reference>
<gene>
    <name evidence="3" type="ORF">CPter291_3261</name>
</gene>
<evidence type="ECO:0000313" key="3">
    <source>
        <dbReference type="EMBL" id="AMP15498.1"/>
    </source>
</evidence>
<dbReference type="EMBL" id="CP013236">
    <property type="protein sequence ID" value="AMP15498.1"/>
    <property type="molecule type" value="Genomic_DNA"/>
</dbReference>
<protein>
    <submittedName>
        <fullName evidence="3">Phage Terminase family protein</fullName>
    </submittedName>
</protein>
<sequence length="535" mass="60220">MACKRHLDDLEAAKKKTSKYFFDAGAADDVCAFIELLPHTKGKWAKTKELIVLQPWQKFIFCVLFGWKIRKNERRRFRKAYIAVPRKNGKSILAAGIALYMFAADGEFGAEVYSGATTEKQAWEVFRPAKQMIERTPELADAIGAEVWAKMLLTPADGSKFEPVIGKPGDGSSPSCAIVDEYHEHDTSELVDTMETGMGARDQPLLVEITTAGYNIAGPCYDQEQDAKKVLEGALEQDELFAIIYTVDEEDAWDDPKALRKANPNMGISVDQDFLLSQQRQAVQSAAKQTRFKTKHLNIWCSAKTAWMNMIEWTKCADPTLRREQFIGDKNWKALDLASRSDICADVDCFIREIEGKTHYYLFGKYALPETAIESATKFKNSYTKWVIEGFLDQHEGAEIDFSIVRDLVLADMDVFAPQEVVFDPWRAAQLAQELMKEGAVAVEFRQTVQNMSLPMKELESAVKAGRLHHDGNPVLTWMMSNVVAKLDAKDNIYPRKEKQENKIDGVVAAIMAVGRAMLAEPDQSDDWISDILIA</sequence>
<keyword evidence="4" id="KW-1185">Reference proteome</keyword>
<dbReference type="Pfam" id="PF20441">
    <property type="entry name" value="TerL_nuclease"/>
    <property type="match status" value="1"/>
</dbReference>
<proteinExistence type="predicted"/>
<feature type="domain" description="Terminase large subunit-like endonuclease" evidence="2">
    <location>
        <begin position="236"/>
        <end position="521"/>
    </location>
</feature>
<evidence type="ECO:0000259" key="2">
    <source>
        <dbReference type="Pfam" id="PF20441"/>
    </source>
</evidence>
<dbReference type="Proteomes" id="UP000074914">
    <property type="component" value="Chromosome"/>
</dbReference>
<dbReference type="InterPro" id="IPR027417">
    <property type="entry name" value="P-loop_NTPase"/>
</dbReference>
<accession>A0ABM5Z8Z4</accession>
<dbReference type="Pfam" id="PF03354">
    <property type="entry name" value="TerL_ATPase"/>
    <property type="match status" value="1"/>
</dbReference>
<organism evidence="3 4">
    <name type="scientific">Collimonas pratensis</name>
    <dbReference type="NCBI Taxonomy" id="279113"/>
    <lineage>
        <taxon>Bacteria</taxon>
        <taxon>Pseudomonadati</taxon>
        <taxon>Pseudomonadota</taxon>
        <taxon>Betaproteobacteria</taxon>
        <taxon>Burkholderiales</taxon>
        <taxon>Oxalobacteraceae</taxon>
        <taxon>Collimonas</taxon>
    </lineage>
</organism>
<feature type="domain" description="Terminase large subunit-like ATPase" evidence="1">
    <location>
        <begin position="55"/>
        <end position="228"/>
    </location>
</feature>
<evidence type="ECO:0000259" key="1">
    <source>
        <dbReference type="Pfam" id="PF03354"/>
    </source>
</evidence>
<dbReference type="Gene3D" id="3.40.50.300">
    <property type="entry name" value="P-loop containing nucleotide triphosphate hydrolases"/>
    <property type="match status" value="1"/>
</dbReference>
<dbReference type="InterPro" id="IPR046461">
    <property type="entry name" value="TerL_ATPase"/>
</dbReference>
<dbReference type="InterPro" id="IPR046462">
    <property type="entry name" value="TerL_nuclease"/>
</dbReference>
<dbReference type="InterPro" id="IPR005021">
    <property type="entry name" value="Terminase_largesu-like"/>
</dbReference>
<dbReference type="PANTHER" id="PTHR41287">
    <property type="match status" value="1"/>
</dbReference>
<name>A0ABM5Z8Z4_9BURK</name>
<dbReference type="PANTHER" id="PTHR41287:SF1">
    <property type="entry name" value="PROTEIN YMFN"/>
    <property type="match status" value="1"/>
</dbReference>